<evidence type="ECO:0000259" key="6">
    <source>
        <dbReference type="PROSITE" id="PS51184"/>
    </source>
</evidence>
<name>A0ABS6M662_9GAMM</name>
<reference evidence="7 8" key="1">
    <citation type="submission" date="2021-06" db="EMBL/GenBank/DDBJ databases">
        <title>Bacterium isolated from marine sediment.</title>
        <authorList>
            <person name="Zhu K.-L."/>
            <person name="Du Z.-J."/>
            <person name="Liang Q.-Y."/>
        </authorList>
    </citation>
    <scope>NUCLEOTIDE SEQUENCE [LARGE SCALE GENOMIC DNA]</scope>
    <source>
        <strain evidence="7 8">A346</strain>
    </source>
</reference>
<proteinExistence type="predicted"/>
<dbReference type="Pfam" id="PF08007">
    <property type="entry name" value="JmjC_2"/>
    <property type="match status" value="1"/>
</dbReference>
<evidence type="ECO:0000256" key="2">
    <source>
        <dbReference type="ARBA" id="ARBA00022723"/>
    </source>
</evidence>
<organism evidence="7 8">
    <name type="scientific">Marinobacterium weihaiense</name>
    <dbReference type="NCBI Taxonomy" id="2851016"/>
    <lineage>
        <taxon>Bacteria</taxon>
        <taxon>Pseudomonadati</taxon>
        <taxon>Pseudomonadota</taxon>
        <taxon>Gammaproteobacteria</taxon>
        <taxon>Oceanospirillales</taxon>
        <taxon>Oceanospirillaceae</taxon>
        <taxon>Marinobacterium</taxon>
    </lineage>
</organism>
<dbReference type="EMBL" id="JAHQZT010000001">
    <property type="protein sequence ID" value="MBV0931762.1"/>
    <property type="molecule type" value="Genomic_DNA"/>
</dbReference>
<evidence type="ECO:0000256" key="5">
    <source>
        <dbReference type="ARBA" id="ARBA00023004"/>
    </source>
</evidence>
<dbReference type="InterPro" id="IPR003347">
    <property type="entry name" value="JmjC_dom"/>
</dbReference>
<evidence type="ECO:0000256" key="3">
    <source>
        <dbReference type="ARBA" id="ARBA00022964"/>
    </source>
</evidence>
<keyword evidence="8" id="KW-1185">Reference proteome</keyword>
<protein>
    <submittedName>
        <fullName evidence="7">Cupin domain-containing protein</fullName>
    </submittedName>
</protein>
<evidence type="ECO:0000256" key="1">
    <source>
        <dbReference type="ARBA" id="ARBA00001954"/>
    </source>
</evidence>
<sequence>MTEIHWGDLSAEQFLREYWQKKPLLIRNAFPDFEPCISADELAGLACEEDVESRLIETDPDSGDWSLEHGPFDEDRFATLGHKPWTLLVQAVDHWVPDVAPLLQAFDFIPQWRRDDLMISYASDQGGVGPHYDNYDVFLLQAEGVRCWEFGGLYGEDSPRRENTPVMILPQWHAEHSVELQPGDMLYLPPRVGHNGVGVGDGCMTWSIGFRAPSHAEILQGLTSRLCDGLSSDLRYEDPDLEMQPHPGEIGQDAIARVQGILRQYLDDPAQLAGWLGQFMTEPKYPELNVPDAALTEAELSETLTGGAQPVVTEGARLAFHDDNEHFTLFADGQVFALCAPAAIALAKQLCANQVDTCLDDRESRILLLQLINQGSVYLHM</sequence>
<accession>A0ABS6M662</accession>
<dbReference type="RefSeq" id="WP_217333192.1">
    <property type="nucleotide sequence ID" value="NZ_JAHQZT010000001.1"/>
</dbReference>
<gene>
    <name evidence="7" type="ORF">KTN04_00195</name>
</gene>
<dbReference type="InterPro" id="IPR046799">
    <property type="entry name" value="ROXA-like_wH"/>
</dbReference>
<dbReference type="Proteomes" id="UP000755551">
    <property type="component" value="Unassembled WGS sequence"/>
</dbReference>
<dbReference type="PROSITE" id="PS51184">
    <property type="entry name" value="JMJC"/>
    <property type="match status" value="1"/>
</dbReference>
<dbReference type="PANTHER" id="PTHR13096:SF8">
    <property type="entry name" value="RIBOSOMAL OXYGENASE 1"/>
    <property type="match status" value="1"/>
</dbReference>
<keyword evidence="2" id="KW-0479">Metal-binding</keyword>
<keyword evidence="5" id="KW-0408">Iron</keyword>
<keyword evidence="3" id="KW-0223">Dioxygenase</keyword>
<comment type="cofactor">
    <cofactor evidence="1">
        <name>Fe(2+)</name>
        <dbReference type="ChEBI" id="CHEBI:29033"/>
    </cofactor>
</comment>
<feature type="domain" description="JmjC" evidence="6">
    <location>
        <begin position="98"/>
        <end position="227"/>
    </location>
</feature>
<dbReference type="InterPro" id="IPR039994">
    <property type="entry name" value="NO66-like"/>
</dbReference>
<evidence type="ECO:0000256" key="4">
    <source>
        <dbReference type="ARBA" id="ARBA00023002"/>
    </source>
</evidence>
<dbReference type="PANTHER" id="PTHR13096">
    <property type="entry name" value="MINA53 MYC INDUCED NUCLEAR ANTIGEN"/>
    <property type="match status" value="1"/>
</dbReference>
<evidence type="ECO:0000313" key="7">
    <source>
        <dbReference type="EMBL" id="MBV0931762.1"/>
    </source>
</evidence>
<keyword evidence="4" id="KW-0560">Oxidoreductase</keyword>
<comment type="caution">
    <text evidence="7">The sequence shown here is derived from an EMBL/GenBank/DDBJ whole genome shotgun (WGS) entry which is preliminary data.</text>
</comment>
<evidence type="ECO:0000313" key="8">
    <source>
        <dbReference type="Proteomes" id="UP000755551"/>
    </source>
</evidence>
<dbReference type="SMART" id="SM00558">
    <property type="entry name" value="JmjC"/>
    <property type="match status" value="1"/>
</dbReference>
<dbReference type="Pfam" id="PF20514">
    <property type="entry name" value="WHD_ROXA"/>
    <property type="match status" value="1"/>
</dbReference>